<geneLocation type="plasmid" evidence="1 2">
    <name>p.1</name>
</geneLocation>
<name>A0A9W3VI02_BACTU</name>
<gene>
    <name evidence="1" type="ORF">D7J84_31080</name>
</gene>
<keyword evidence="1" id="KW-0614">Plasmid</keyword>
<dbReference type="RefSeq" id="WP_000690728.1">
    <property type="nucleotide sequence ID" value="NZ_CP014283.1"/>
</dbReference>
<dbReference type="SUPFAM" id="SSF52540">
    <property type="entry name" value="P-loop containing nucleoside triphosphate hydrolases"/>
    <property type="match status" value="1"/>
</dbReference>
<dbReference type="InterPro" id="IPR027417">
    <property type="entry name" value="P-loop_NTPase"/>
</dbReference>
<dbReference type="EMBL" id="CP032614">
    <property type="protein sequence ID" value="AYF85409.1"/>
    <property type="molecule type" value="Genomic_DNA"/>
</dbReference>
<evidence type="ECO:0000313" key="2">
    <source>
        <dbReference type="Proteomes" id="UP000269847"/>
    </source>
</evidence>
<dbReference type="Proteomes" id="UP000269847">
    <property type="component" value="Plasmid p.1"/>
</dbReference>
<accession>A0A9W3VI02</accession>
<proteinExistence type="predicted"/>
<dbReference type="AlphaFoldDB" id="A0A9W3VI02"/>
<dbReference type="PANTHER" id="PTHR37816:SF2">
    <property type="entry name" value="DNA TOPOLOGY MODULATION PROTEIN FLAR-RELATED PROTEIN"/>
    <property type="match status" value="1"/>
</dbReference>
<dbReference type="InterPro" id="IPR052922">
    <property type="entry name" value="Cytidylate_Kinase-2"/>
</dbReference>
<sequence>MKIHITGSTGSGKTTYSKKIAKELNIPRYELDDIHWIRDQKGDTRRPMDEKLALLTEIVNQNNWVIEGVQFKWSDNSFEEADVIIVLDVSQLKNRYQIIKRFLKQKLGLEKSKYKPSLKALKNMFEWEKDYRTYEREQLLIKLEPYKDKVCFIKSQKDKEELIQKLIKG</sequence>
<protein>
    <submittedName>
        <fullName evidence="1">DNA topology modulation protein FlaR</fullName>
    </submittedName>
</protein>
<evidence type="ECO:0000313" key="1">
    <source>
        <dbReference type="EMBL" id="AYF85409.1"/>
    </source>
</evidence>
<dbReference type="PANTHER" id="PTHR37816">
    <property type="entry name" value="YALI0E33011P"/>
    <property type="match status" value="1"/>
</dbReference>
<dbReference type="Gene3D" id="3.40.50.300">
    <property type="entry name" value="P-loop containing nucleotide triphosphate hydrolases"/>
    <property type="match status" value="1"/>
</dbReference>
<reference evidence="1 2" key="1">
    <citation type="submission" date="2018-09" db="EMBL/GenBank/DDBJ databases">
        <title>Complete genome of Bacillus thuringiensis strain QZL38.</title>
        <authorList>
            <person name="Song F."/>
        </authorList>
    </citation>
    <scope>NUCLEOTIDE SEQUENCE [LARGE SCALE GENOMIC DNA]</scope>
    <source>
        <strain evidence="1 2">QZL38</strain>
        <plasmid evidence="1 2">p.1</plasmid>
    </source>
</reference>
<organism evidence="1 2">
    <name type="scientific">Bacillus thuringiensis</name>
    <dbReference type="NCBI Taxonomy" id="1428"/>
    <lineage>
        <taxon>Bacteria</taxon>
        <taxon>Bacillati</taxon>
        <taxon>Bacillota</taxon>
        <taxon>Bacilli</taxon>
        <taxon>Bacillales</taxon>
        <taxon>Bacillaceae</taxon>
        <taxon>Bacillus</taxon>
        <taxon>Bacillus cereus group</taxon>
    </lineage>
</organism>